<accession>R0FJX4</accession>
<dbReference type="Pfam" id="PF08387">
    <property type="entry name" value="FBD"/>
    <property type="match status" value="1"/>
</dbReference>
<gene>
    <name evidence="2" type="ORF">CARUB_v10003055mg</name>
</gene>
<dbReference type="InterPro" id="IPR001810">
    <property type="entry name" value="F-box_dom"/>
</dbReference>
<dbReference type="InterPro" id="IPR053781">
    <property type="entry name" value="F-box_AtFBL13-like"/>
</dbReference>
<evidence type="ECO:0000259" key="1">
    <source>
        <dbReference type="PROSITE" id="PS50181"/>
    </source>
</evidence>
<dbReference type="CDD" id="cd22160">
    <property type="entry name" value="F-box_AtFBL13-like"/>
    <property type="match status" value="1"/>
</dbReference>
<organism evidence="2 3">
    <name type="scientific">Capsella rubella</name>
    <dbReference type="NCBI Taxonomy" id="81985"/>
    <lineage>
        <taxon>Eukaryota</taxon>
        <taxon>Viridiplantae</taxon>
        <taxon>Streptophyta</taxon>
        <taxon>Embryophyta</taxon>
        <taxon>Tracheophyta</taxon>
        <taxon>Spermatophyta</taxon>
        <taxon>Magnoliopsida</taxon>
        <taxon>eudicotyledons</taxon>
        <taxon>Gunneridae</taxon>
        <taxon>Pentapetalae</taxon>
        <taxon>rosids</taxon>
        <taxon>malvids</taxon>
        <taxon>Brassicales</taxon>
        <taxon>Brassicaceae</taxon>
        <taxon>Camelineae</taxon>
        <taxon>Capsella</taxon>
    </lineage>
</organism>
<keyword evidence="3" id="KW-1185">Reference proteome</keyword>
<dbReference type="Pfam" id="PF00646">
    <property type="entry name" value="F-box"/>
    <property type="match status" value="1"/>
</dbReference>
<dbReference type="InterPro" id="IPR050232">
    <property type="entry name" value="FBL13/AtMIF1-like"/>
</dbReference>
<evidence type="ECO:0000313" key="2">
    <source>
        <dbReference type="EMBL" id="EOA22416.1"/>
    </source>
</evidence>
<dbReference type="PANTHER" id="PTHR31900:SF34">
    <property type="entry name" value="EMB|CAB62440.1-RELATED"/>
    <property type="match status" value="1"/>
</dbReference>
<dbReference type="AlphaFoldDB" id="R0FJX4"/>
<dbReference type="SMART" id="SM00579">
    <property type="entry name" value="FBD"/>
    <property type="match status" value="1"/>
</dbReference>
<sequence length="466" mass="53509">IIKGEDKISALPDDLLVHILLRLYTKDVLATMILSKRWQYVWTMVPRLGYTNINDDDTNNSLFGRLLGRFFHKSEHQQRCLWRFIDKSLQLHKGPLLTLVIELIGPSRCHVDVGKWIANAVDRRVCELLLRITWTSLEPANLCKSLYTCDTLVKLHLSDKIIVDVPSRVSLPSLKRIVLSRLWSNCPILKSVSVDRHPHDNVRNFNIKAPSLESLLYYNLYHVVVHNEGIWGSLVIDSPALREFFYRDFSGDSCSIENKPCFHKASIDFDSYPDDKFMRSLSSVMYLELDLSGATAAWCNAINFPKLVKCALTLLIDLDWLELLMGLLQNSPNLKALFIYQKCSELLQSGLLPKGPRHCLSRVCNAFRLMPGVVRPPAFLTTSSVPGCFSSHLEIFEWTGYIGRSKEKETITYIFANYKCLKRAHFSMKSTCKDIDREKMMKELKSMCRVSTSSQLLFSTWNFRAL</sequence>
<dbReference type="PROSITE" id="PS50181">
    <property type="entry name" value="FBOX"/>
    <property type="match status" value="1"/>
</dbReference>
<dbReference type="InterPro" id="IPR036047">
    <property type="entry name" value="F-box-like_dom_sf"/>
</dbReference>
<name>R0FJX4_9BRAS</name>
<protein>
    <recommendedName>
        <fullName evidence="1">F-box domain-containing protein</fullName>
    </recommendedName>
</protein>
<proteinExistence type="predicted"/>
<feature type="domain" description="F-box" evidence="1">
    <location>
        <begin position="5"/>
        <end position="66"/>
    </location>
</feature>
<dbReference type="InterPro" id="IPR006566">
    <property type="entry name" value="FBD"/>
</dbReference>
<dbReference type="SUPFAM" id="SSF81383">
    <property type="entry name" value="F-box domain"/>
    <property type="match status" value="1"/>
</dbReference>
<feature type="non-terminal residue" evidence="2">
    <location>
        <position position="1"/>
    </location>
</feature>
<dbReference type="EMBL" id="KB870810">
    <property type="protein sequence ID" value="EOA22416.1"/>
    <property type="molecule type" value="Genomic_DNA"/>
</dbReference>
<dbReference type="Proteomes" id="UP000029121">
    <property type="component" value="Unassembled WGS sequence"/>
</dbReference>
<reference evidence="3" key="1">
    <citation type="journal article" date="2013" name="Nat. Genet.">
        <title>The Capsella rubella genome and the genomic consequences of rapid mating system evolution.</title>
        <authorList>
            <person name="Slotte T."/>
            <person name="Hazzouri K.M."/>
            <person name="Agren J.A."/>
            <person name="Koenig D."/>
            <person name="Maumus F."/>
            <person name="Guo Y.L."/>
            <person name="Steige K."/>
            <person name="Platts A.E."/>
            <person name="Escobar J.S."/>
            <person name="Newman L.K."/>
            <person name="Wang W."/>
            <person name="Mandakova T."/>
            <person name="Vello E."/>
            <person name="Smith L.M."/>
            <person name="Henz S.R."/>
            <person name="Steffen J."/>
            <person name="Takuno S."/>
            <person name="Brandvain Y."/>
            <person name="Coop G."/>
            <person name="Andolfatto P."/>
            <person name="Hu T.T."/>
            <person name="Blanchette M."/>
            <person name="Clark R.M."/>
            <person name="Quesneville H."/>
            <person name="Nordborg M."/>
            <person name="Gaut B.S."/>
            <person name="Lysak M.A."/>
            <person name="Jenkins J."/>
            <person name="Grimwood J."/>
            <person name="Chapman J."/>
            <person name="Prochnik S."/>
            <person name="Shu S."/>
            <person name="Rokhsar D."/>
            <person name="Schmutz J."/>
            <person name="Weigel D."/>
            <person name="Wright S.I."/>
        </authorList>
    </citation>
    <scope>NUCLEOTIDE SEQUENCE [LARGE SCALE GENOMIC DNA]</scope>
    <source>
        <strain evidence="3">cv. Monte Gargano</strain>
    </source>
</reference>
<evidence type="ECO:0000313" key="3">
    <source>
        <dbReference type="Proteomes" id="UP000029121"/>
    </source>
</evidence>
<dbReference type="PANTHER" id="PTHR31900">
    <property type="entry name" value="F-BOX/RNI SUPERFAMILY PROTEIN-RELATED"/>
    <property type="match status" value="1"/>
</dbReference>